<feature type="transmembrane region" description="Helical" evidence="7">
    <location>
        <begin position="76"/>
        <end position="96"/>
    </location>
</feature>
<dbReference type="PANTHER" id="PTHR43791:SF36">
    <property type="entry name" value="TRANSPORTER, PUTATIVE (AFU_ORTHOLOGUE AFUA_6G08340)-RELATED"/>
    <property type="match status" value="1"/>
</dbReference>
<evidence type="ECO:0000256" key="5">
    <source>
        <dbReference type="ARBA" id="ARBA00022989"/>
    </source>
</evidence>
<sequence>MTLLSSTENMSEKPAITQNAHSQLDKNEFQLSEAAAKKAFTRILPFIFICYVVSYLDRTNISFAALGMNSDLGITAAQFGFGAGMFFIGYFLFEIPSNLIMQKVGARIWIARIMISWGLISMATAFVTGPTSFAIARFLLGVAEAGFTPGIYLFFTYWFPGSWRAKITAAFLVGIPVANIIGAPISGALMQMTHHEYIRNWQWLLLIEGIPAVFLGVLCLFFLSDSPEKARWLDTNEKRLLVRRLESEQSRIAQTHGASLSDALRNPLLYLLAFINFCGIVGSIGIGLWMPQIIEQLGVSHSTTGLLTALPYVCGAVAMLLWARLAHHSRHRIAWISSALVMAALALGCSAMIAAPVAKMLALCIAVSGILSFQASFWALPSGFLTGNAAAAGLAIIVSVGNLGGFFGPSLIGYIKQATDGFIWPLLAVSAVLFIGALAVATVRDPWRNL</sequence>
<gene>
    <name evidence="9" type="ORF">FEM41_11790</name>
</gene>
<feature type="transmembrane region" description="Helical" evidence="7">
    <location>
        <begin position="268"/>
        <end position="289"/>
    </location>
</feature>
<keyword evidence="3" id="KW-1003">Cell membrane</keyword>
<dbReference type="SUPFAM" id="SSF103473">
    <property type="entry name" value="MFS general substrate transporter"/>
    <property type="match status" value="1"/>
</dbReference>
<dbReference type="KEGG" id="izh:FEM41_11790"/>
<evidence type="ECO:0000313" key="9">
    <source>
        <dbReference type="EMBL" id="QCT20279.1"/>
    </source>
</evidence>
<evidence type="ECO:0000313" key="10">
    <source>
        <dbReference type="Proteomes" id="UP000302163"/>
    </source>
</evidence>
<dbReference type="InterPro" id="IPR020846">
    <property type="entry name" value="MFS_dom"/>
</dbReference>
<feature type="domain" description="Major facilitator superfamily (MFS) profile" evidence="8">
    <location>
        <begin position="43"/>
        <end position="448"/>
    </location>
</feature>
<feature type="transmembrane region" description="Helical" evidence="7">
    <location>
        <begin position="39"/>
        <end position="56"/>
    </location>
</feature>
<comment type="subcellular location">
    <subcellularLocation>
        <location evidence="1">Membrane</location>
        <topology evidence="1">Multi-pass membrane protein</topology>
    </subcellularLocation>
</comment>
<feature type="transmembrane region" description="Helical" evidence="7">
    <location>
        <begin position="421"/>
        <end position="443"/>
    </location>
</feature>
<proteinExistence type="predicted"/>
<keyword evidence="2" id="KW-0813">Transport</keyword>
<evidence type="ECO:0000256" key="4">
    <source>
        <dbReference type="ARBA" id="ARBA00022692"/>
    </source>
</evidence>
<keyword evidence="6 7" id="KW-0472">Membrane</keyword>
<keyword evidence="10" id="KW-1185">Reference proteome</keyword>
<feature type="transmembrane region" description="Helical" evidence="7">
    <location>
        <begin position="392"/>
        <end position="415"/>
    </location>
</feature>
<dbReference type="FunFam" id="1.20.1250.20:FF:000018">
    <property type="entry name" value="MFS transporter permease"/>
    <property type="match status" value="1"/>
</dbReference>
<dbReference type="InterPro" id="IPR011701">
    <property type="entry name" value="MFS"/>
</dbReference>
<feature type="transmembrane region" description="Helical" evidence="7">
    <location>
        <begin position="309"/>
        <end position="326"/>
    </location>
</feature>
<name>A0A4P8YHV7_9ENTR</name>
<dbReference type="InterPro" id="IPR036259">
    <property type="entry name" value="MFS_trans_sf"/>
</dbReference>
<protein>
    <submittedName>
        <fullName evidence="9">MFS transporter</fullName>
    </submittedName>
</protein>
<keyword evidence="5 7" id="KW-1133">Transmembrane helix</keyword>
<dbReference type="GO" id="GO:0016020">
    <property type="term" value="C:membrane"/>
    <property type="evidence" value="ECO:0007669"/>
    <property type="project" value="UniProtKB-SubCell"/>
</dbReference>
<evidence type="ECO:0000256" key="6">
    <source>
        <dbReference type="ARBA" id="ARBA00023136"/>
    </source>
</evidence>
<keyword evidence="4 7" id="KW-0812">Transmembrane</keyword>
<dbReference type="PROSITE" id="PS50850">
    <property type="entry name" value="MFS"/>
    <property type="match status" value="1"/>
</dbReference>
<dbReference type="GO" id="GO:0022857">
    <property type="term" value="F:transmembrane transporter activity"/>
    <property type="evidence" value="ECO:0007669"/>
    <property type="project" value="InterPro"/>
</dbReference>
<evidence type="ECO:0000256" key="7">
    <source>
        <dbReference type="SAM" id="Phobius"/>
    </source>
</evidence>
<dbReference type="CDD" id="cd17319">
    <property type="entry name" value="MFS_ExuT_GudP_like"/>
    <property type="match status" value="1"/>
</dbReference>
<dbReference type="Pfam" id="PF07690">
    <property type="entry name" value="MFS_1"/>
    <property type="match status" value="1"/>
</dbReference>
<feature type="transmembrane region" description="Helical" evidence="7">
    <location>
        <begin position="167"/>
        <end position="189"/>
    </location>
</feature>
<feature type="transmembrane region" description="Helical" evidence="7">
    <location>
        <begin position="108"/>
        <end position="128"/>
    </location>
</feature>
<dbReference type="EMBL" id="CP040428">
    <property type="protein sequence ID" value="QCT20279.1"/>
    <property type="molecule type" value="Genomic_DNA"/>
</dbReference>
<feature type="transmembrane region" description="Helical" evidence="7">
    <location>
        <begin position="360"/>
        <end position="380"/>
    </location>
</feature>
<organism evidence="9 10">
    <name type="scientific">Jejubacter calystegiae</name>
    <dbReference type="NCBI Taxonomy" id="2579935"/>
    <lineage>
        <taxon>Bacteria</taxon>
        <taxon>Pseudomonadati</taxon>
        <taxon>Pseudomonadota</taxon>
        <taxon>Gammaproteobacteria</taxon>
        <taxon>Enterobacterales</taxon>
        <taxon>Enterobacteriaceae</taxon>
        <taxon>Jejubacter</taxon>
    </lineage>
</organism>
<dbReference type="Proteomes" id="UP000302163">
    <property type="component" value="Chromosome"/>
</dbReference>
<evidence type="ECO:0000259" key="8">
    <source>
        <dbReference type="PROSITE" id="PS50850"/>
    </source>
</evidence>
<dbReference type="Gene3D" id="1.20.1250.20">
    <property type="entry name" value="MFS general substrate transporter like domains"/>
    <property type="match status" value="2"/>
</dbReference>
<evidence type="ECO:0000256" key="2">
    <source>
        <dbReference type="ARBA" id="ARBA00022448"/>
    </source>
</evidence>
<feature type="transmembrane region" description="Helical" evidence="7">
    <location>
        <begin position="333"/>
        <end position="354"/>
    </location>
</feature>
<reference evidence="9 10" key="1">
    <citation type="submission" date="2019-05" db="EMBL/GenBank/DDBJ databases">
        <title>Complete genome sequence of Izhakiella calystegiae KSNA2, an endophyte isolated from beach morning glory (Calystegia soldanella).</title>
        <authorList>
            <person name="Jiang L."/>
            <person name="Jeong J.C."/>
            <person name="Kim C.Y."/>
            <person name="Kim D.H."/>
            <person name="Kim S.W."/>
            <person name="Lee j."/>
        </authorList>
    </citation>
    <scope>NUCLEOTIDE SEQUENCE [LARGE SCALE GENOMIC DNA]</scope>
    <source>
        <strain evidence="9 10">KSNA2</strain>
    </source>
</reference>
<feature type="transmembrane region" description="Helical" evidence="7">
    <location>
        <begin position="134"/>
        <end position="155"/>
    </location>
</feature>
<dbReference type="AlphaFoldDB" id="A0A4P8YHV7"/>
<evidence type="ECO:0000256" key="3">
    <source>
        <dbReference type="ARBA" id="ARBA00022475"/>
    </source>
</evidence>
<dbReference type="OrthoDB" id="9773957at2"/>
<evidence type="ECO:0000256" key="1">
    <source>
        <dbReference type="ARBA" id="ARBA00004141"/>
    </source>
</evidence>
<dbReference type="PANTHER" id="PTHR43791">
    <property type="entry name" value="PERMEASE-RELATED"/>
    <property type="match status" value="1"/>
</dbReference>
<accession>A0A4P8YHV7</accession>
<feature type="transmembrane region" description="Helical" evidence="7">
    <location>
        <begin position="201"/>
        <end position="223"/>
    </location>
</feature>